<dbReference type="EMBL" id="CAJNRG010011812">
    <property type="protein sequence ID" value="CAF2135309.1"/>
    <property type="molecule type" value="Genomic_DNA"/>
</dbReference>
<dbReference type="AlphaFoldDB" id="A0A816WJI6"/>
<protein>
    <recommendedName>
        <fullName evidence="1">Vint domain-containing protein</fullName>
    </recommendedName>
</protein>
<dbReference type="Pfam" id="PF14623">
    <property type="entry name" value="Vint"/>
    <property type="match status" value="1"/>
</dbReference>
<name>A0A816WJI6_9BILA</name>
<dbReference type="Gene3D" id="3.40.50.410">
    <property type="entry name" value="von Willebrand factor, type A domain"/>
    <property type="match status" value="1"/>
</dbReference>
<dbReference type="Proteomes" id="UP000663887">
    <property type="component" value="Unassembled WGS sequence"/>
</dbReference>
<evidence type="ECO:0000313" key="3">
    <source>
        <dbReference type="Proteomes" id="UP000663887"/>
    </source>
</evidence>
<sequence>ESLRTARASPRRCFILILTDGQPTVSPPGGENMALRSYFEVHAGFTCSVSTFGFGYQLKSKMLLDVAREGKGTFAFIPDAKIVGTCFVNFVANACTNLALDAEVHLEPQNGAIFPPVLHSSFQRVPWGLVFDLEPLHFGSYRDLIVPMKIPVDVHDHQHPFLKVTVQWNSENNNHKESLIGSDFVVTADALAVSARMSSVHSLEQVIDKCDAIDPAGPKILKTLIGQLIGLEATAKDALDPGLQVYGGVLSSELVHSGGEIFKGLPLKKYSDRDANSNNNNSDNNAMAAAVADNYYAGNSGGCFSGECVVQCKEQDEMVREKQLSQVRSGDCLQVVDAAGHVGFSPVLCLAEFQGRFDLLVLPFSRLALTPTHLLRIQGSFVRPCDMPFPMNDDLAAHHTEMPSSLIVDRVFNVVLQHSHALLCMNGMEAVTLGHGFMQAFHPFYSTKQVLTTLEQRPGWKEGHIIVAPHHPLRNQLEY</sequence>
<evidence type="ECO:0000313" key="2">
    <source>
        <dbReference type="EMBL" id="CAF2135309.1"/>
    </source>
</evidence>
<dbReference type="InterPro" id="IPR039510">
    <property type="entry name" value="Vint_dom"/>
</dbReference>
<accession>A0A816WJI6</accession>
<organism evidence="2 3">
    <name type="scientific">Rotaria magnacalcarata</name>
    <dbReference type="NCBI Taxonomy" id="392030"/>
    <lineage>
        <taxon>Eukaryota</taxon>
        <taxon>Metazoa</taxon>
        <taxon>Spiralia</taxon>
        <taxon>Gnathifera</taxon>
        <taxon>Rotifera</taxon>
        <taxon>Eurotatoria</taxon>
        <taxon>Bdelloidea</taxon>
        <taxon>Philodinida</taxon>
        <taxon>Philodinidae</taxon>
        <taxon>Rotaria</taxon>
    </lineage>
</organism>
<proteinExistence type="predicted"/>
<gene>
    <name evidence="2" type="ORF">XDN619_LOCUS25721</name>
</gene>
<feature type="domain" description="Vint" evidence="1">
    <location>
        <begin position="302"/>
        <end position="468"/>
    </location>
</feature>
<feature type="non-terminal residue" evidence="2">
    <location>
        <position position="1"/>
    </location>
</feature>
<comment type="caution">
    <text evidence="2">The sequence shown here is derived from an EMBL/GenBank/DDBJ whole genome shotgun (WGS) entry which is preliminary data.</text>
</comment>
<evidence type="ECO:0000259" key="1">
    <source>
        <dbReference type="Pfam" id="PF14623"/>
    </source>
</evidence>
<reference evidence="2" key="1">
    <citation type="submission" date="2021-02" db="EMBL/GenBank/DDBJ databases">
        <authorList>
            <person name="Nowell W R."/>
        </authorList>
    </citation>
    <scope>NUCLEOTIDE SEQUENCE</scope>
</reference>
<dbReference type="InterPro" id="IPR036465">
    <property type="entry name" value="vWFA_dom_sf"/>
</dbReference>